<dbReference type="Pfam" id="PF00466">
    <property type="entry name" value="Ribosomal_L10"/>
    <property type="match status" value="1"/>
</dbReference>
<dbReference type="NCBIfam" id="NF000955">
    <property type="entry name" value="PRK00099.1-1"/>
    <property type="match status" value="1"/>
</dbReference>
<proteinExistence type="inferred from homology"/>
<keyword evidence="3 5" id="KW-0687">Ribonucleoprotein</keyword>
<dbReference type="EMBL" id="WMBE01000002">
    <property type="protein sequence ID" value="MDG0867190.1"/>
    <property type="molecule type" value="Genomic_DNA"/>
</dbReference>
<protein>
    <recommendedName>
        <fullName evidence="4 5">Large ribosomal subunit protein uL10</fullName>
    </recommendedName>
</protein>
<dbReference type="Proteomes" id="UP001219901">
    <property type="component" value="Chromosome"/>
</dbReference>
<dbReference type="Gene3D" id="3.30.70.1730">
    <property type="match status" value="1"/>
</dbReference>
<accession>A0AAJ6CUB7</accession>
<evidence type="ECO:0000256" key="2">
    <source>
        <dbReference type="ARBA" id="ARBA00022980"/>
    </source>
</evidence>
<dbReference type="GO" id="GO:1990904">
    <property type="term" value="C:ribonucleoprotein complex"/>
    <property type="evidence" value="ECO:0007669"/>
    <property type="project" value="UniProtKB-KW"/>
</dbReference>
<dbReference type="Proteomes" id="UP001321249">
    <property type="component" value="Unassembled WGS sequence"/>
</dbReference>
<dbReference type="GO" id="GO:0005840">
    <property type="term" value="C:ribosome"/>
    <property type="evidence" value="ECO:0007669"/>
    <property type="project" value="UniProtKB-KW"/>
</dbReference>
<dbReference type="InterPro" id="IPR043141">
    <property type="entry name" value="Ribosomal_uL10-like_sf"/>
</dbReference>
<comment type="subunit">
    <text evidence="5">Part of the ribosomal stalk of the 50S ribosomal subunit. The N-terminus interacts with L11 and the large rRNA to form the base of the stalk. The C-terminus forms an elongated spine to which L12 dimers bind in a sequential fashion forming a multimeric L10(L12)X complex.</text>
</comment>
<evidence type="ECO:0000313" key="8">
    <source>
        <dbReference type="Proteomes" id="UP001219901"/>
    </source>
</evidence>
<keyword evidence="5" id="KW-0694">RNA-binding</keyword>
<gene>
    <name evidence="5 7" type="primary">rplJ</name>
    <name evidence="6" type="ORF">GKO46_08925</name>
    <name evidence="7" type="ORF">GKO48_02930</name>
</gene>
<reference evidence="7" key="2">
    <citation type="journal article" date="2023" name="Nat. Commun.">
        <title>Cultivation of marine bacteria of the SAR202 clade.</title>
        <authorList>
            <person name="Lim Y."/>
            <person name="Seo J.H."/>
            <person name="Giovannoni S.J."/>
            <person name="Kang I."/>
            <person name="Cho J.C."/>
        </authorList>
    </citation>
    <scope>NUCLEOTIDE SEQUENCE</scope>
    <source>
        <strain evidence="7">JH1073</strain>
    </source>
</reference>
<evidence type="ECO:0000313" key="9">
    <source>
        <dbReference type="Proteomes" id="UP001321249"/>
    </source>
</evidence>
<keyword evidence="5" id="KW-0699">rRNA-binding</keyword>
<sequence length="210" mass="22143">MASAFLPRTRFRGFLLAFYSQPVVDGVQTGGRMPTDKGRAAVAEMKDIFEASPLVIAAEYSGVDVAGMTGLRQELRANGARFKVVKNTFARLAADEAGRSELKEVMTGPIGFVVADGDPAAAAKAFVNFAKDKDLPINIVGGMLDADVLSADRVTALAKLPSKEELIAKMLGSMNSPMSGLVMVMNGPIRALATVLQKHVENQQSAGDAA</sequence>
<dbReference type="InterPro" id="IPR047865">
    <property type="entry name" value="Ribosomal_uL10_bac_type"/>
</dbReference>
<reference evidence="8 9" key="1">
    <citation type="submission" date="2019-11" db="EMBL/GenBank/DDBJ databases">
        <authorList>
            <person name="Cho J.-C."/>
        </authorList>
    </citation>
    <scope>NUCLEOTIDE SEQUENCE [LARGE SCALE GENOMIC DNA]</scope>
    <source>
        <strain evidence="7 8">JH1073</strain>
        <strain evidence="6 9">JH702</strain>
    </source>
</reference>
<evidence type="ECO:0000256" key="4">
    <source>
        <dbReference type="ARBA" id="ARBA00035202"/>
    </source>
</evidence>
<comment type="function">
    <text evidence="5">Forms part of the ribosomal stalk, playing a central role in the interaction of the ribosome with GTP-bound translation factors.</text>
</comment>
<comment type="similarity">
    <text evidence="1 5">Belongs to the universal ribosomal protein uL10 family.</text>
</comment>
<dbReference type="GO" id="GO:0070180">
    <property type="term" value="F:large ribosomal subunit rRNA binding"/>
    <property type="evidence" value="ECO:0007669"/>
    <property type="project" value="UniProtKB-UniRule"/>
</dbReference>
<dbReference type="CDD" id="cd05797">
    <property type="entry name" value="Ribosomal_L10"/>
    <property type="match status" value="1"/>
</dbReference>
<name>A0AAJ6CUB7_9CHLR</name>
<dbReference type="Gene3D" id="6.10.250.290">
    <property type="match status" value="1"/>
</dbReference>
<evidence type="ECO:0000256" key="5">
    <source>
        <dbReference type="HAMAP-Rule" id="MF_00362"/>
    </source>
</evidence>
<evidence type="ECO:0000313" key="6">
    <source>
        <dbReference type="EMBL" id="MDG0867190.1"/>
    </source>
</evidence>
<dbReference type="InterPro" id="IPR022973">
    <property type="entry name" value="Ribosomal_uL10_bac"/>
</dbReference>
<dbReference type="AlphaFoldDB" id="A0AAJ6CUB7"/>
<dbReference type="EMBL" id="CP046147">
    <property type="protein sequence ID" value="WFG38600.1"/>
    <property type="molecule type" value="Genomic_DNA"/>
</dbReference>
<organism evidence="7 8">
    <name type="scientific">Candidatus Lucifugimonas marina</name>
    <dbReference type="NCBI Taxonomy" id="3038979"/>
    <lineage>
        <taxon>Bacteria</taxon>
        <taxon>Bacillati</taxon>
        <taxon>Chloroflexota</taxon>
        <taxon>Dehalococcoidia</taxon>
        <taxon>SAR202 cluster</taxon>
        <taxon>Candidatus Lucifugimonadales</taxon>
        <taxon>Candidatus Lucifugimonadaceae</taxon>
        <taxon>Candidatus Lucifugimonas</taxon>
    </lineage>
</organism>
<dbReference type="PANTHER" id="PTHR11560">
    <property type="entry name" value="39S RIBOSOMAL PROTEIN L10, MITOCHONDRIAL"/>
    <property type="match status" value="1"/>
</dbReference>
<evidence type="ECO:0000313" key="7">
    <source>
        <dbReference type="EMBL" id="WFG38600.1"/>
    </source>
</evidence>
<dbReference type="SUPFAM" id="SSF160369">
    <property type="entry name" value="Ribosomal protein L10-like"/>
    <property type="match status" value="1"/>
</dbReference>
<keyword evidence="8" id="KW-1185">Reference proteome</keyword>
<reference evidence="8" key="3">
    <citation type="submission" date="2023-06" db="EMBL/GenBank/DDBJ databases">
        <title>Pangenomics reveal diversification of enzyme families and niche specialization in globally abundant SAR202 bacteria.</title>
        <authorList>
            <person name="Saw J.H.W."/>
        </authorList>
    </citation>
    <scope>NUCLEOTIDE SEQUENCE [LARGE SCALE GENOMIC DNA]</scope>
    <source>
        <strain evidence="8">JH1073</strain>
    </source>
</reference>
<dbReference type="HAMAP" id="MF_00362">
    <property type="entry name" value="Ribosomal_uL10"/>
    <property type="match status" value="1"/>
</dbReference>
<dbReference type="GO" id="GO:0006412">
    <property type="term" value="P:translation"/>
    <property type="evidence" value="ECO:0007669"/>
    <property type="project" value="UniProtKB-UniRule"/>
</dbReference>
<evidence type="ECO:0000256" key="1">
    <source>
        <dbReference type="ARBA" id="ARBA00008889"/>
    </source>
</evidence>
<keyword evidence="2 5" id="KW-0689">Ribosomal protein</keyword>
<evidence type="ECO:0000256" key="3">
    <source>
        <dbReference type="ARBA" id="ARBA00023274"/>
    </source>
</evidence>
<dbReference type="InterPro" id="IPR001790">
    <property type="entry name" value="Ribosomal_uL10"/>
</dbReference>